<protein>
    <submittedName>
        <fullName evidence="4">Peptidoglycan DD-metalloendopeptidase family protein</fullName>
    </submittedName>
</protein>
<organism evidence="4 5">
    <name type="scientific">Dentiradicibacter hellwigii</name>
    <dbReference type="NCBI Taxonomy" id="3149053"/>
    <lineage>
        <taxon>Bacteria</taxon>
        <taxon>Pseudomonadati</taxon>
        <taxon>Pseudomonadota</taxon>
        <taxon>Betaproteobacteria</taxon>
        <taxon>Rhodocyclales</taxon>
        <taxon>Rhodocyclaceae</taxon>
        <taxon>Dentiradicibacter</taxon>
    </lineage>
</organism>
<evidence type="ECO:0000313" key="5">
    <source>
        <dbReference type="Proteomes" id="UP001574673"/>
    </source>
</evidence>
<dbReference type="InterPro" id="IPR036779">
    <property type="entry name" value="LysM_dom_sf"/>
</dbReference>
<evidence type="ECO:0000256" key="1">
    <source>
        <dbReference type="ARBA" id="ARBA00038420"/>
    </source>
</evidence>
<dbReference type="Proteomes" id="UP001574673">
    <property type="component" value="Unassembled WGS sequence"/>
</dbReference>
<feature type="compositionally biased region" description="Basic and acidic residues" evidence="2">
    <location>
        <begin position="173"/>
        <end position="184"/>
    </location>
</feature>
<dbReference type="PANTHER" id="PTHR21666">
    <property type="entry name" value="PEPTIDASE-RELATED"/>
    <property type="match status" value="1"/>
</dbReference>
<evidence type="ECO:0000256" key="2">
    <source>
        <dbReference type="SAM" id="MobiDB-lite"/>
    </source>
</evidence>
<dbReference type="InterPro" id="IPR018392">
    <property type="entry name" value="LysM"/>
</dbReference>
<name>A0ABV4UBZ3_9RHOO</name>
<dbReference type="SMART" id="SM00257">
    <property type="entry name" value="LysM"/>
    <property type="match status" value="1"/>
</dbReference>
<accession>A0ABV4UBZ3</accession>
<dbReference type="InterPro" id="IPR050570">
    <property type="entry name" value="Cell_wall_metabolism_enzyme"/>
</dbReference>
<dbReference type="SUPFAM" id="SSF51261">
    <property type="entry name" value="Duplicated hybrid motif"/>
    <property type="match status" value="1"/>
</dbReference>
<dbReference type="InterPro" id="IPR016047">
    <property type="entry name" value="M23ase_b-sheet_dom"/>
</dbReference>
<evidence type="ECO:0000259" key="3">
    <source>
        <dbReference type="PROSITE" id="PS51782"/>
    </source>
</evidence>
<comment type="caution">
    <text evidence="4">The sequence shown here is derived from an EMBL/GenBank/DDBJ whole genome shotgun (WGS) entry which is preliminary data.</text>
</comment>
<dbReference type="Pfam" id="PF01476">
    <property type="entry name" value="LysM"/>
    <property type="match status" value="1"/>
</dbReference>
<comment type="similarity">
    <text evidence="1">Belongs to the E.coli NlpD/Haemophilus LppB family.</text>
</comment>
<dbReference type="SUPFAM" id="SSF54106">
    <property type="entry name" value="LysM domain"/>
    <property type="match status" value="1"/>
</dbReference>
<evidence type="ECO:0000313" key="4">
    <source>
        <dbReference type="EMBL" id="MFA9949193.1"/>
    </source>
</evidence>
<feature type="compositionally biased region" description="Low complexity" evidence="2">
    <location>
        <begin position="203"/>
        <end position="221"/>
    </location>
</feature>
<gene>
    <name evidence="4" type="ORF">ABCS64_02425</name>
</gene>
<reference evidence="5" key="1">
    <citation type="submission" date="2024-06" db="EMBL/GenBank/DDBJ databases">
        <title>Radixoralia hellwigii gen. nov., sp nov., isolated from a root canal in the human oral cavity.</title>
        <authorList>
            <person name="Bartsch S."/>
            <person name="Wittmer A."/>
            <person name="Schulz A.-K."/>
            <person name="Neumann-Schaal M."/>
            <person name="Wolf J."/>
            <person name="Gronow S."/>
            <person name="Tennert C."/>
            <person name="Haecker G."/>
            <person name="Cieplik F."/>
            <person name="Al-Ahmad A."/>
        </authorList>
    </citation>
    <scope>NUCLEOTIDE SEQUENCE [LARGE SCALE GENOMIC DNA]</scope>
    <source>
        <strain evidence="5">Wk13</strain>
    </source>
</reference>
<dbReference type="RefSeq" id="WP_418890338.1">
    <property type="nucleotide sequence ID" value="NZ_JBEUWX010000002.1"/>
</dbReference>
<dbReference type="CDD" id="cd12797">
    <property type="entry name" value="M23_peptidase"/>
    <property type="match status" value="1"/>
</dbReference>
<dbReference type="Gene3D" id="2.70.70.10">
    <property type="entry name" value="Glucose Permease (Domain IIA)"/>
    <property type="match status" value="1"/>
</dbReference>
<feature type="region of interest" description="Disordered" evidence="2">
    <location>
        <begin position="144"/>
        <end position="241"/>
    </location>
</feature>
<dbReference type="CDD" id="cd00118">
    <property type="entry name" value="LysM"/>
    <property type="match status" value="1"/>
</dbReference>
<sequence length="355" mass="36651">MKNIGHFSARVSPTPLMPHAVHAGLRRACHRFSTFSLIAAAALTLAACVSNVPAPVEGRGGYATGTPAGEAYYTVQSGDTLYSIARAHNMDPRELIALNQLENANQLSVGRIIRLRPQGAETPVVDAATGVETQPITDNQGIEQRALGGTGTDSAAGGAVFSGSDAGGSTGLLKREPKAGKEPYSEQALAQAEGPALPRTPDATTAAAATTAAGAAQSAEGGRQGADSAADTTAHGQSWSWPASGAVLGHFGNGNKGVDVSGKHGDPVIAAQDGKVIIANNALRGYGNMVIIKHADNLVSVYAHNSKLLVKEGQQVSKGQKIAEMGNTDADRVKLHFEIRTQGRPVDPMKYLPAR</sequence>
<dbReference type="PANTHER" id="PTHR21666:SF263">
    <property type="entry name" value="MUREIN HYDROLASE ACTIVATOR NLPD"/>
    <property type="match status" value="1"/>
</dbReference>
<dbReference type="Pfam" id="PF01551">
    <property type="entry name" value="Peptidase_M23"/>
    <property type="match status" value="1"/>
</dbReference>
<dbReference type="Gene3D" id="3.10.350.10">
    <property type="entry name" value="LysM domain"/>
    <property type="match status" value="1"/>
</dbReference>
<proteinExistence type="inferred from homology"/>
<dbReference type="EMBL" id="JBEUWX010000002">
    <property type="protein sequence ID" value="MFA9949193.1"/>
    <property type="molecule type" value="Genomic_DNA"/>
</dbReference>
<feature type="compositionally biased region" description="Polar residues" evidence="2">
    <location>
        <begin position="230"/>
        <end position="241"/>
    </location>
</feature>
<keyword evidence="5" id="KW-1185">Reference proteome</keyword>
<feature type="domain" description="LysM" evidence="3">
    <location>
        <begin position="71"/>
        <end position="115"/>
    </location>
</feature>
<dbReference type="InterPro" id="IPR011055">
    <property type="entry name" value="Dup_hybrid_motif"/>
</dbReference>
<dbReference type="PROSITE" id="PS51782">
    <property type="entry name" value="LYSM"/>
    <property type="match status" value="1"/>
</dbReference>